<evidence type="ECO:0000313" key="1">
    <source>
        <dbReference type="EMBL" id="ALF00771.1"/>
    </source>
</evidence>
<evidence type="ECO:0000313" key="2">
    <source>
        <dbReference type="Proteomes" id="UP000224848"/>
    </source>
</evidence>
<sequence length="171" mass="18170">MDLSGAFPKLTDADSVYALKEYSERMFTELDKMPRGIVARSNLNGSTAGIGAAVMVDLVAVPLVAGRWYKVEYVFTSVAGGPNDAIAYDFKKSAVNDSTANGTSLNDGSQRFVYTGPAAGNSKTETVRTMWKATSNETQNIKAILARATGSVAFTANSRGLYVFDMGTTAP</sequence>
<dbReference type="EMBL" id="KT355473">
    <property type="protein sequence ID" value="ALF00771.1"/>
    <property type="molecule type" value="Genomic_DNA"/>
</dbReference>
<gene>
    <name evidence="1" type="ORF">SEA_JESSICA_16</name>
</gene>
<protein>
    <submittedName>
        <fullName evidence="1">Uncharacterized protein</fullName>
    </submittedName>
</protein>
<proteinExistence type="predicted"/>
<name>A0A0M3UKH1_9CAUD</name>
<dbReference type="Proteomes" id="UP000224848">
    <property type="component" value="Segment"/>
</dbReference>
<accession>A0A0M3UKH1</accession>
<reference evidence="1 2" key="1">
    <citation type="submission" date="2015-07" db="EMBL/GenBank/DDBJ databases">
        <authorList>
            <person name="Pizzorno M.C."/>
            <person name="Stowe E.L."/>
            <person name="Benjamin A.K."/>
            <person name="Blasi C.J."/>
            <person name="Forster G.L."/>
            <person name="Garrett A.H."/>
            <person name="Le A.T."/>
            <person name="Li S."/>
            <person name="Lu I."/>
            <person name="McGinnis J.H."/>
            <person name="Medrano J.E."/>
            <person name="Otero K.L."/>
            <person name="Pinamont W.J."/>
            <person name="Ball S.L."/>
            <person name="Bradley K.W."/>
            <person name="Asai D.J."/>
            <person name="Bowman C.A."/>
            <person name="Russell D.A."/>
            <person name="Pope W.H."/>
            <person name="Jacobs-Sera D."/>
            <person name="Hendrix R.W."/>
            <person name="Hatfull G.F."/>
        </authorList>
    </citation>
    <scope>NUCLEOTIDE SEQUENCE [LARGE SCALE GENOMIC DNA]</scope>
</reference>
<organism evidence="1 2">
    <name type="scientific">Arthrobacter phage Jessica</name>
    <dbReference type="NCBI Taxonomy" id="1698362"/>
    <lineage>
        <taxon>Viruses</taxon>
        <taxon>Duplodnaviria</taxon>
        <taxon>Heunggongvirae</taxon>
        <taxon>Uroviricota</taxon>
        <taxon>Caudoviricetes</taxon>
        <taxon>Decurrovirus</taxon>
        <taxon>Decurrovirus decurro</taxon>
    </lineage>
</organism>